<feature type="region of interest" description="Disordered" evidence="6">
    <location>
        <begin position="1216"/>
        <end position="1270"/>
    </location>
</feature>
<evidence type="ECO:0000256" key="1">
    <source>
        <dbReference type="ARBA" id="ARBA00022723"/>
    </source>
</evidence>
<dbReference type="SUPFAM" id="SSF57667">
    <property type="entry name" value="beta-beta-alpha zinc fingers"/>
    <property type="match status" value="5"/>
</dbReference>
<proteinExistence type="predicted"/>
<feature type="domain" description="C2H2-type" evidence="7">
    <location>
        <begin position="780"/>
        <end position="809"/>
    </location>
</feature>
<dbReference type="FunFam" id="3.30.160.60:FF:000257">
    <property type="entry name" value="ZXD family zinc finger C"/>
    <property type="match status" value="2"/>
</dbReference>
<feature type="region of interest" description="Disordered" evidence="6">
    <location>
        <begin position="1138"/>
        <end position="1180"/>
    </location>
</feature>
<evidence type="ECO:0000256" key="2">
    <source>
        <dbReference type="ARBA" id="ARBA00022737"/>
    </source>
</evidence>
<feature type="domain" description="C2H2-type" evidence="7">
    <location>
        <begin position="843"/>
        <end position="872"/>
    </location>
</feature>
<evidence type="ECO:0000313" key="8">
    <source>
        <dbReference type="EMBL" id="KAL0977858.1"/>
    </source>
</evidence>
<dbReference type="InterPro" id="IPR013087">
    <property type="entry name" value="Znf_C2H2_type"/>
</dbReference>
<dbReference type="EMBL" id="JAGEUA010000005">
    <property type="protein sequence ID" value="KAL0977858.1"/>
    <property type="molecule type" value="Genomic_DNA"/>
</dbReference>
<dbReference type="Pfam" id="PF00096">
    <property type="entry name" value="zf-C2H2"/>
    <property type="match status" value="4"/>
</dbReference>
<dbReference type="PROSITE" id="PS00028">
    <property type="entry name" value="ZINC_FINGER_C2H2_1"/>
    <property type="match status" value="10"/>
</dbReference>
<dbReference type="PANTHER" id="PTHR46179:SF5">
    <property type="entry name" value="ZINC FINGER PROTEIN ZXDC"/>
    <property type="match status" value="1"/>
</dbReference>
<dbReference type="PANTHER" id="PTHR46179">
    <property type="entry name" value="ZINC FINGER PROTEIN"/>
    <property type="match status" value="1"/>
</dbReference>
<gene>
    <name evidence="8" type="ORF">UPYG_G00162270</name>
</gene>
<reference evidence="8 9" key="1">
    <citation type="submission" date="2024-06" db="EMBL/GenBank/DDBJ databases">
        <authorList>
            <person name="Pan Q."/>
            <person name="Wen M."/>
            <person name="Jouanno E."/>
            <person name="Zahm M."/>
            <person name="Klopp C."/>
            <person name="Cabau C."/>
            <person name="Louis A."/>
            <person name="Berthelot C."/>
            <person name="Parey E."/>
            <person name="Roest Crollius H."/>
            <person name="Montfort J."/>
            <person name="Robinson-Rechavi M."/>
            <person name="Bouchez O."/>
            <person name="Lampietro C."/>
            <person name="Lopez Roques C."/>
            <person name="Donnadieu C."/>
            <person name="Postlethwait J."/>
            <person name="Bobe J."/>
            <person name="Verreycken H."/>
            <person name="Guiguen Y."/>
        </authorList>
    </citation>
    <scope>NUCLEOTIDE SEQUENCE [LARGE SCALE GENOMIC DNA]</scope>
    <source>
        <strain evidence="8">Up_M1</strain>
        <tissue evidence="8">Testis</tissue>
    </source>
</reference>
<keyword evidence="3 5" id="KW-0863">Zinc-finger</keyword>
<evidence type="ECO:0000259" key="7">
    <source>
        <dbReference type="PROSITE" id="PS50157"/>
    </source>
</evidence>
<evidence type="ECO:0000313" key="9">
    <source>
        <dbReference type="Proteomes" id="UP001557470"/>
    </source>
</evidence>
<name>A0ABD0WRU9_UMBPY</name>
<keyword evidence="9" id="KW-1185">Reference proteome</keyword>
<feature type="domain" description="C2H2-type" evidence="7">
    <location>
        <begin position="600"/>
        <end position="629"/>
    </location>
</feature>
<dbReference type="FunFam" id="3.30.160.60:FF:000125">
    <property type="entry name" value="Putative zinc finger protein 143"/>
    <property type="match status" value="2"/>
</dbReference>
<dbReference type="InterPro" id="IPR036236">
    <property type="entry name" value="Znf_C2H2_sf"/>
</dbReference>
<dbReference type="FunFam" id="3.30.160.60:FF:000872">
    <property type="entry name" value="zinc finger X-linked protein ZXDB"/>
    <property type="match status" value="1"/>
</dbReference>
<feature type="region of interest" description="Disordered" evidence="6">
    <location>
        <begin position="37"/>
        <end position="91"/>
    </location>
</feature>
<dbReference type="InterPro" id="IPR051061">
    <property type="entry name" value="Zinc_finger_trans_reg"/>
</dbReference>
<keyword evidence="1" id="KW-0479">Metal-binding</keyword>
<sequence>MAFQISFHICAKGGTFMHCCYRDTKMEIQGLSSAQNNHYQHGAPRRTASSPLRKHSGTLSRSVSNEAERVLESHELQSENNNNRPRTSPFRLLAENGSGVCQRVCRQNGNIKNSCPLEAQTENMGVRNVNNLKDKELNAQLSSQDVMRTVYKYDVVSGDSILQMALPFFEGEDERSQQHPQPPVLRQQHEDGASLLQSLARESAAACMSKSTASAQKNSEELYVVFNIVQEDDNGIKDRLGHGSKDGDTISGKKLEHFKINPCNSMEVHNNDILIESEENFNNVVPGALNRAVPLCTLLNSESEASVTIDKRSVRCETESENISLTSEYGDNVCRRQVSIENVDSVTVQYRPHTEAKHCNSSISENADIMEVSEAMDTSNVIISPCGNLSASDRASNNSSASESFSGTITINNQSIIVTIENGIITLAAPPEGYTHKDDGMVGLKEHLGMKDHEDIVLLNYDSGTKSIGKISNVAVIRTGHHDEHMIGLSVSDSELALNEDCSLPELGVPLDLCPGVKQESGSMCAISQGDLVSQCQDGSSVDCEDEDFQPVGLICAAGLSKKVASVIHSCSEPGCPSTFDTRQKLKMHLLNHTEDQRPFKCTFEGCGWAFTTTYKLKRHLQSHDKLRPHKCEWDGCGRRFTTVYNLKAHVKQHDQENAFVCEICSERFRSATRLTNHQRAHFEPERPHKCQFPGCEKTFITYSALFSHNRTHFRETGQFTCTYSGCDKRYDKACRLKIHMRSHTGERPFICDSAACGWSFTSMSKLLRHKRKHDDDRRFTCPEEGCGKSFTRAEHLKGHSITHLGTKPFECHVDGCSARFSARSSLYIHSKKHVQDAGSLRAQCLVATCNKHFSSRSSLKSHMLKHHHLSPDVLSQLEATPTLTPSSELVSGATAAGTVPGVAGGDQLPNLDLNTLFSAIPGGPSAHGLRLPTGSVGTVGSFSMDLSLVGSSILTVDPASVGTTLSSSVHCTTLAKGTGDSLILSAGSDIAQLPHQVALSLEKVQTVDPEALGSLASITMQAVTAPADELALSSPEPPPSPLAGTPGTELLSSPSKGTEVGRGGGSPRLGCAEVLGRQEGSKVLTQFMFGGCCGGTTFSPEKETEVINSLATNSSFTSPFKDSGGSARTDYRAIQLAKKRKQRAPAISSGSSGLAQRKSKGGKAHSATSPLAPASARFGKGSAAADGGLTIRDPVTGAQYVQIQLLQDDPASEGELAYQMSSQPSSSHSQLTVDLPVNILQEPPVMTEDDNGSDSSQFTGSTINLQDLE</sequence>
<feature type="compositionally biased region" description="Basic and acidic residues" evidence="6">
    <location>
        <begin position="66"/>
        <end position="77"/>
    </location>
</feature>
<comment type="caution">
    <text evidence="8">The sequence shown here is derived from an EMBL/GenBank/DDBJ whole genome shotgun (WGS) entry which is preliminary data.</text>
</comment>
<feature type="domain" description="C2H2-type" evidence="7">
    <location>
        <begin position="810"/>
        <end position="839"/>
    </location>
</feature>
<evidence type="ECO:0000256" key="3">
    <source>
        <dbReference type="ARBA" id="ARBA00022771"/>
    </source>
</evidence>
<dbReference type="GO" id="GO:0008270">
    <property type="term" value="F:zinc ion binding"/>
    <property type="evidence" value="ECO:0007669"/>
    <property type="project" value="UniProtKB-KW"/>
</dbReference>
<dbReference type="AlphaFoldDB" id="A0ABD0WRU9"/>
<evidence type="ECO:0000256" key="6">
    <source>
        <dbReference type="SAM" id="MobiDB-lite"/>
    </source>
</evidence>
<feature type="domain" description="C2H2-type" evidence="7">
    <location>
        <begin position="750"/>
        <end position="779"/>
    </location>
</feature>
<feature type="compositionally biased region" description="Polar residues" evidence="6">
    <location>
        <begin position="1254"/>
        <end position="1270"/>
    </location>
</feature>
<feature type="region of interest" description="Disordered" evidence="6">
    <location>
        <begin position="171"/>
        <end position="190"/>
    </location>
</feature>
<evidence type="ECO:0000256" key="5">
    <source>
        <dbReference type="PROSITE-ProRule" id="PRU00042"/>
    </source>
</evidence>
<feature type="domain" description="C2H2-type" evidence="7">
    <location>
        <begin position="630"/>
        <end position="659"/>
    </location>
</feature>
<dbReference type="PROSITE" id="PS50157">
    <property type="entry name" value="ZINC_FINGER_C2H2_2"/>
    <property type="match status" value="10"/>
</dbReference>
<dbReference type="Proteomes" id="UP001557470">
    <property type="component" value="Unassembled WGS sequence"/>
</dbReference>
<feature type="compositionally biased region" description="Low complexity" evidence="6">
    <location>
        <begin position="1220"/>
        <end position="1231"/>
    </location>
</feature>
<feature type="region of interest" description="Disordered" evidence="6">
    <location>
        <begin position="1029"/>
        <end position="1066"/>
    </location>
</feature>
<dbReference type="SMART" id="SM00355">
    <property type="entry name" value="ZnF_C2H2"/>
    <property type="match status" value="10"/>
</dbReference>
<feature type="domain" description="C2H2-type" evidence="7">
    <location>
        <begin position="660"/>
        <end position="687"/>
    </location>
</feature>
<dbReference type="Gene3D" id="3.30.160.60">
    <property type="entry name" value="Classic Zinc Finger"/>
    <property type="match status" value="8"/>
</dbReference>
<accession>A0ABD0WRU9</accession>
<keyword evidence="4" id="KW-0862">Zinc</keyword>
<feature type="domain" description="C2H2-type" evidence="7">
    <location>
        <begin position="569"/>
        <end position="598"/>
    </location>
</feature>
<protein>
    <recommendedName>
        <fullName evidence="7">C2H2-type domain-containing protein</fullName>
    </recommendedName>
</protein>
<evidence type="ECO:0000256" key="4">
    <source>
        <dbReference type="ARBA" id="ARBA00022833"/>
    </source>
</evidence>
<feature type="domain" description="C2H2-type" evidence="7">
    <location>
        <begin position="689"/>
        <end position="718"/>
    </location>
</feature>
<organism evidence="8 9">
    <name type="scientific">Umbra pygmaea</name>
    <name type="common">Eastern mudminnow</name>
    <dbReference type="NCBI Taxonomy" id="75934"/>
    <lineage>
        <taxon>Eukaryota</taxon>
        <taxon>Metazoa</taxon>
        <taxon>Chordata</taxon>
        <taxon>Craniata</taxon>
        <taxon>Vertebrata</taxon>
        <taxon>Euteleostomi</taxon>
        <taxon>Actinopterygii</taxon>
        <taxon>Neopterygii</taxon>
        <taxon>Teleostei</taxon>
        <taxon>Protacanthopterygii</taxon>
        <taxon>Esociformes</taxon>
        <taxon>Umbridae</taxon>
        <taxon>Umbra</taxon>
    </lineage>
</organism>
<keyword evidence="2" id="KW-0677">Repeat</keyword>
<feature type="domain" description="C2H2-type" evidence="7">
    <location>
        <begin position="720"/>
        <end position="749"/>
    </location>
</feature>